<dbReference type="GO" id="GO:0006355">
    <property type="term" value="P:regulation of DNA-templated transcription"/>
    <property type="evidence" value="ECO:0007669"/>
    <property type="project" value="InterPro"/>
</dbReference>
<evidence type="ECO:0000256" key="2">
    <source>
        <dbReference type="ARBA" id="ARBA00023015"/>
    </source>
</evidence>
<feature type="region of interest" description="Disordered" evidence="4">
    <location>
        <begin position="161"/>
        <end position="268"/>
    </location>
</feature>
<dbReference type="PANTHER" id="PTHR23326">
    <property type="entry name" value="CCR4 NOT-RELATED"/>
    <property type="match status" value="1"/>
</dbReference>
<evidence type="ECO:0000256" key="3">
    <source>
        <dbReference type="ARBA" id="ARBA00023163"/>
    </source>
</evidence>
<feature type="compositionally biased region" description="Polar residues" evidence="4">
    <location>
        <begin position="230"/>
        <end position="241"/>
    </location>
</feature>
<evidence type="ECO:0000313" key="7">
    <source>
        <dbReference type="EMBL" id="KAF0312921.1"/>
    </source>
</evidence>
<evidence type="ECO:0000259" key="5">
    <source>
        <dbReference type="Pfam" id="PF04153"/>
    </source>
</evidence>
<keyword evidence="2" id="KW-0805">Transcription regulation</keyword>
<dbReference type="InterPro" id="IPR007282">
    <property type="entry name" value="NOT2/3/5_C"/>
</dbReference>
<reference evidence="6 8" key="1">
    <citation type="submission" date="2019-07" db="EMBL/GenBank/DDBJ databases">
        <title>Draft genome assembly of a fouling barnacle, Amphibalanus amphitrite (Darwin, 1854): The first reference genome for Thecostraca.</title>
        <authorList>
            <person name="Kim W."/>
        </authorList>
    </citation>
    <scope>NUCLEOTIDE SEQUENCE [LARGE SCALE GENOMIC DNA]</scope>
    <source>
        <strain evidence="6">SNU_AA5</strain>
        <tissue evidence="6">Soma without cirri and trophi</tissue>
    </source>
</reference>
<dbReference type="FunFam" id="2.30.30.1020:FF:000005">
    <property type="entry name" value="Regena, isoform C"/>
    <property type="match status" value="1"/>
</dbReference>
<evidence type="ECO:0000313" key="6">
    <source>
        <dbReference type="EMBL" id="KAF0296397.1"/>
    </source>
</evidence>
<comment type="similarity">
    <text evidence="1">Belongs to the CNOT2/3/5 family.</text>
</comment>
<feature type="domain" description="NOT2/NOT3/NOT5 C-terminal" evidence="5">
    <location>
        <begin position="323"/>
        <end position="446"/>
    </location>
</feature>
<dbReference type="Pfam" id="PF04153">
    <property type="entry name" value="NOT2_3_5_C"/>
    <property type="match status" value="1"/>
</dbReference>
<proteinExistence type="inferred from homology"/>
<comment type="caution">
    <text evidence="6">The sequence shown here is derived from an EMBL/GenBank/DDBJ whole genome shotgun (WGS) entry which is preliminary data.</text>
</comment>
<dbReference type="InterPro" id="IPR040168">
    <property type="entry name" value="Not2/3/5"/>
</dbReference>
<feature type="compositionally biased region" description="Polar residues" evidence="4">
    <location>
        <begin position="22"/>
        <end position="39"/>
    </location>
</feature>
<dbReference type="GO" id="GO:2000036">
    <property type="term" value="P:regulation of stem cell population maintenance"/>
    <property type="evidence" value="ECO:0007669"/>
    <property type="project" value="UniProtKB-ARBA"/>
</dbReference>
<feature type="region of interest" description="Disordered" evidence="4">
    <location>
        <begin position="59"/>
        <end position="111"/>
    </location>
</feature>
<evidence type="ECO:0000256" key="1">
    <source>
        <dbReference type="ARBA" id="ARBA00007682"/>
    </source>
</evidence>
<dbReference type="AlphaFoldDB" id="A0A6A4VJ07"/>
<feature type="region of interest" description="Disordered" evidence="4">
    <location>
        <begin position="1"/>
        <end position="39"/>
    </location>
</feature>
<evidence type="ECO:0000256" key="4">
    <source>
        <dbReference type="SAM" id="MobiDB-lite"/>
    </source>
</evidence>
<keyword evidence="3" id="KW-0804">Transcription</keyword>
<gene>
    <name evidence="6" type="primary">CNOT2_0</name>
    <name evidence="7" type="synonym">CNOT2_1</name>
    <name evidence="6" type="ORF">FJT64_000565</name>
    <name evidence="7" type="ORF">FJT64_016439</name>
</gene>
<protein>
    <submittedName>
        <fullName evidence="6">CCR4-NOT transcription complex subunit 2</fullName>
    </submittedName>
</protein>
<accession>A0A6A4VJ07</accession>
<feature type="compositionally biased region" description="Polar residues" evidence="4">
    <location>
        <begin position="205"/>
        <end position="218"/>
    </location>
</feature>
<dbReference type="Proteomes" id="UP000440578">
    <property type="component" value="Unassembled WGS sequence"/>
</dbReference>
<dbReference type="EMBL" id="VIIS01001564">
    <property type="protein sequence ID" value="KAF0296397.1"/>
    <property type="molecule type" value="Genomic_DNA"/>
</dbReference>
<dbReference type="EMBL" id="VIIS01000127">
    <property type="protein sequence ID" value="KAF0312921.1"/>
    <property type="molecule type" value="Genomic_DNA"/>
</dbReference>
<keyword evidence="8" id="KW-1185">Reference proteome</keyword>
<dbReference type="Gene3D" id="2.30.30.1020">
    <property type="entry name" value="CCR4-NOT complex subunit 2/3/5, C-terminal domain"/>
    <property type="match status" value="1"/>
</dbReference>
<name>A0A6A4VJ07_AMPAM</name>
<dbReference type="InterPro" id="IPR038635">
    <property type="entry name" value="CCR4-NOT_su2/3/5_C_sf"/>
</dbReference>
<dbReference type="OrthoDB" id="25391at2759"/>
<feature type="compositionally biased region" description="Low complexity" evidence="4">
    <location>
        <begin position="242"/>
        <end position="253"/>
    </location>
</feature>
<evidence type="ECO:0000313" key="8">
    <source>
        <dbReference type="Proteomes" id="UP000440578"/>
    </source>
</evidence>
<dbReference type="GO" id="GO:0030015">
    <property type="term" value="C:CCR4-NOT core complex"/>
    <property type="evidence" value="ECO:0007669"/>
    <property type="project" value="InterPro"/>
</dbReference>
<organism evidence="6 8">
    <name type="scientific">Amphibalanus amphitrite</name>
    <name type="common">Striped barnacle</name>
    <name type="synonym">Balanus amphitrite</name>
    <dbReference type="NCBI Taxonomy" id="1232801"/>
    <lineage>
        <taxon>Eukaryota</taxon>
        <taxon>Metazoa</taxon>
        <taxon>Ecdysozoa</taxon>
        <taxon>Arthropoda</taxon>
        <taxon>Crustacea</taxon>
        <taxon>Multicrustacea</taxon>
        <taxon>Cirripedia</taxon>
        <taxon>Thoracica</taxon>
        <taxon>Thoracicalcarea</taxon>
        <taxon>Balanomorpha</taxon>
        <taxon>Balanoidea</taxon>
        <taxon>Balanidae</taxon>
        <taxon>Amphibalaninae</taxon>
        <taxon>Amphibalanus</taxon>
    </lineage>
</organism>
<sequence length="465" mass="50154">MTIFSQDYWLPPDPQRARTDGSPMSSPLPSQPFGSLYNNQISGMGSLGLQQSAARGMASRGFGNNGLPGGHVTPTSGGFPSGLVSGLPQAGQASPSRGLLPISRGGVIGPQQRPIGSMGDMMGRQPGALGVGSGRSALGTFGMPGRPLSGQPSMMGVFGPPLSGAGDNAPPQLDLSEFPSLSNRAHGEPPPSPAISRTPYVGMVKQQTNESSEFTMSSEDFPALPGSQPERANQSDQGMENSGSLAIGGSSASKQQKQGIQTHPDGKVTNIPASMVADQFGMVGFLSFIRTAETDQNIVQLAQGSDLTTLGLNLKSPENQYLTFGGAWAETPCRAQDIDFYVPREYLTNGVTREKLAQISLSRYGEDLLFHIFYMNAGDVLQIMAARELYNRDWRFLKEDRVWITRAPGVPPIEKTSAYERGTYYYFDVQSWRKVAKEFQVEYEKLEDRPERPQYPSIFPGSQPV</sequence>